<keyword evidence="7" id="KW-1185">Reference proteome</keyword>
<gene>
    <name evidence="6" type="ORF">POL25_34275</name>
</gene>
<evidence type="ECO:0000259" key="5">
    <source>
        <dbReference type="PROSITE" id="PS50931"/>
    </source>
</evidence>
<sequence>MTTIDPVKVAAFVRVVEAESFTAAAQLLGLPKSSVSRSVSRLEEDLGVRLLQRTTRRLHLTDAGSAFYQKARGALSALEEAALTAADLGHEPRGTVRITAPVDLGEFLAEPLTRFVREHPQIQVDLVLTARIVDMVREGFDLALRASRLKDSSLIARKLGSFADGLYAAPGYLKRSGTPTSLAELAHHECVLFRARGGRSTWTLRGPKGEEHVEVTGSINVDDLSFVVHAAEAGAGVAYLPHVIAARSVAAKRLVRVLPEHCWTHADLSLVLPSGRHVPTRVALLRDFLAESLKATLGAHRHTKPSA</sequence>
<dbReference type="RefSeq" id="WP_272090524.1">
    <property type="nucleotide sequence ID" value="NZ_JAQNDL010000003.1"/>
</dbReference>
<feature type="domain" description="HTH lysR-type" evidence="5">
    <location>
        <begin position="11"/>
        <end position="61"/>
    </location>
</feature>
<keyword evidence="2" id="KW-0805">Transcription regulation</keyword>
<keyword evidence="3" id="KW-0238">DNA-binding</keyword>
<dbReference type="Pfam" id="PF03466">
    <property type="entry name" value="LysR_substrate"/>
    <property type="match status" value="1"/>
</dbReference>
<accession>A0ABT5E837</accession>
<dbReference type="Pfam" id="PF00126">
    <property type="entry name" value="HTH_1"/>
    <property type="match status" value="1"/>
</dbReference>
<organism evidence="6 7">
    <name type="scientific">Nannocystis bainbridge</name>
    <dbReference type="NCBI Taxonomy" id="2995303"/>
    <lineage>
        <taxon>Bacteria</taxon>
        <taxon>Pseudomonadati</taxon>
        <taxon>Myxococcota</taxon>
        <taxon>Polyangia</taxon>
        <taxon>Nannocystales</taxon>
        <taxon>Nannocystaceae</taxon>
        <taxon>Nannocystis</taxon>
    </lineage>
</organism>
<dbReference type="PANTHER" id="PTHR30537:SF68">
    <property type="entry name" value="TRANSCRIPTIONAL REGULATOR-RELATED"/>
    <property type="match status" value="1"/>
</dbReference>
<proteinExistence type="inferred from homology"/>
<protein>
    <submittedName>
        <fullName evidence="6">LysR family transcriptional regulator</fullName>
    </submittedName>
</protein>
<dbReference type="InterPro" id="IPR000847">
    <property type="entry name" value="LysR_HTH_N"/>
</dbReference>
<dbReference type="PRINTS" id="PR00039">
    <property type="entry name" value="HTHLYSR"/>
</dbReference>
<dbReference type="InterPro" id="IPR005119">
    <property type="entry name" value="LysR_subst-bd"/>
</dbReference>
<dbReference type="Gene3D" id="3.40.190.290">
    <property type="match status" value="1"/>
</dbReference>
<comment type="caution">
    <text evidence="6">The sequence shown here is derived from an EMBL/GenBank/DDBJ whole genome shotgun (WGS) entry which is preliminary data.</text>
</comment>
<reference evidence="6 7" key="1">
    <citation type="submission" date="2022-11" db="EMBL/GenBank/DDBJ databases">
        <title>Minimal conservation of predation-associated metabolite biosynthetic gene clusters underscores biosynthetic potential of Myxococcota including descriptions for ten novel species: Archangium lansinium sp. nov., Myxococcus landrumus sp. nov., Nannocystis bai.</title>
        <authorList>
            <person name="Ahearne A."/>
            <person name="Stevens C."/>
            <person name="Dowd S."/>
        </authorList>
    </citation>
    <scope>NUCLEOTIDE SEQUENCE [LARGE SCALE GENOMIC DNA]</scope>
    <source>
        <strain evidence="6 7">BB15-2</strain>
    </source>
</reference>
<evidence type="ECO:0000256" key="4">
    <source>
        <dbReference type="ARBA" id="ARBA00023163"/>
    </source>
</evidence>
<dbReference type="PANTHER" id="PTHR30537">
    <property type="entry name" value="HTH-TYPE TRANSCRIPTIONAL REGULATOR"/>
    <property type="match status" value="1"/>
</dbReference>
<dbReference type="SUPFAM" id="SSF46785">
    <property type="entry name" value="Winged helix' DNA-binding domain"/>
    <property type="match status" value="1"/>
</dbReference>
<dbReference type="CDD" id="cd08422">
    <property type="entry name" value="PBP2_CrgA_like"/>
    <property type="match status" value="1"/>
</dbReference>
<dbReference type="SUPFAM" id="SSF53850">
    <property type="entry name" value="Periplasmic binding protein-like II"/>
    <property type="match status" value="1"/>
</dbReference>
<dbReference type="EMBL" id="JAQNDL010000003">
    <property type="protein sequence ID" value="MDC0722024.1"/>
    <property type="molecule type" value="Genomic_DNA"/>
</dbReference>
<dbReference type="Gene3D" id="1.10.10.10">
    <property type="entry name" value="Winged helix-like DNA-binding domain superfamily/Winged helix DNA-binding domain"/>
    <property type="match status" value="1"/>
</dbReference>
<evidence type="ECO:0000256" key="3">
    <source>
        <dbReference type="ARBA" id="ARBA00023125"/>
    </source>
</evidence>
<dbReference type="InterPro" id="IPR036388">
    <property type="entry name" value="WH-like_DNA-bd_sf"/>
</dbReference>
<dbReference type="InterPro" id="IPR058163">
    <property type="entry name" value="LysR-type_TF_proteobact-type"/>
</dbReference>
<dbReference type="PROSITE" id="PS50931">
    <property type="entry name" value="HTH_LYSR"/>
    <property type="match status" value="1"/>
</dbReference>
<evidence type="ECO:0000313" key="7">
    <source>
        <dbReference type="Proteomes" id="UP001221686"/>
    </source>
</evidence>
<name>A0ABT5E837_9BACT</name>
<keyword evidence="4" id="KW-0804">Transcription</keyword>
<evidence type="ECO:0000256" key="1">
    <source>
        <dbReference type="ARBA" id="ARBA00009437"/>
    </source>
</evidence>
<dbReference type="InterPro" id="IPR036390">
    <property type="entry name" value="WH_DNA-bd_sf"/>
</dbReference>
<evidence type="ECO:0000313" key="6">
    <source>
        <dbReference type="EMBL" id="MDC0722024.1"/>
    </source>
</evidence>
<dbReference type="Proteomes" id="UP001221686">
    <property type="component" value="Unassembled WGS sequence"/>
</dbReference>
<comment type="similarity">
    <text evidence="1">Belongs to the LysR transcriptional regulatory family.</text>
</comment>
<evidence type="ECO:0000256" key="2">
    <source>
        <dbReference type="ARBA" id="ARBA00023015"/>
    </source>
</evidence>